<evidence type="ECO:0000256" key="2">
    <source>
        <dbReference type="PIRSR" id="PIRSR613078-1"/>
    </source>
</evidence>
<dbReference type="PANTHER" id="PTHR46517">
    <property type="entry name" value="FRUCTOSE-2,6-BISPHOSPHATASE TIGAR"/>
    <property type="match status" value="1"/>
</dbReference>
<feature type="binding site" evidence="3">
    <location>
        <position position="59"/>
    </location>
    <ligand>
        <name>substrate</name>
    </ligand>
</feature>
<dbReference type="GO" id="GO:0005829">
    <property type="term" value="C:cytosol"/>
    <property type="evidence" value="ECO:0007669"/>
    <property type="project" value="TreeGrafter"/>
</dbReference>
<evidence type="ECO:0000313" key="4">
    <source>
        <dbReference type="EMBL" id="QER66932.1"/>
    </source>
</evidence>
<accession>A0A5P1WZ50</accession>
<dbReference type="EMBL" id="CP043939">
    <property type="protein sequence ID" value="QER66932.1"/>
    <property type="molecule type" value="Genomic_DNA"/>
</dbReference>
<dbReference type="SUPFAM" id="SSF53254">
    <property type="entry name" value="Phosphoglycerate mutase-like"/>
    <property type="match status" value="1"/>
</dbReference>
<gene>
    <name evidence="4" type="ORF">F0161_02930</name>
</gene>
<dbReference type="Pfam" id="PF00300">
    <property type="entry name" value="His_Phos_1"/>
    <property type="match status" value="1"/>
</dbReference>
<dbReference type="Proteomes" id="UP000325295">
    <property type="component" value="Chromosome"/>
</dbReference>
<dbReference type="PANTHER" id="PTHR46517:SF1">
    <property type="entry name" value="FRUCTOSE-2,6-BISPHOSPHATASE TIGAR"/>
    <property type="match status" value="1"/>
</dbReference>
<keyword evidence="5" id="KW-1185">Reference proteome</keyword>
<dbReference type="OrthoDB" id="4131070at2"/>
<dbReference type="InterPro" id="IPR029033">
    <property type="entry name" value="His_PPase_superfam"/>
</dbReference>
<evidence type="ECO:0000256" key="1">
    <source>
        <dbReference type="ARBA" id="ARBA00022801"/>
    </source>
</evidence>
<reference evidence="4 5" key="1">
    <citation type="submission" date="2019-09" db="EMBL/GenBank/DDBJ databases">
        <title>Complete Genome Sequence of Lactobacillus nenjiangensis SH-Y15, isolated from sauerkraut.</title>
        <authorList>
            <person name="Yang H."/>
        </authorList>
    </citation>
    <scope>NUCLEOTIDE SEQUENCE [LARGE SCALE GENOMIC DNA]</scope>
    <source>
        <strain evidence="4 5">SH-Y15</strain>
    </source>
</reference>
<organism evidence="4 5">
    <name type="scientific">Paucilactobacillus nenjiangensis</name>
    <dbReference type="NCBI Taxonomy" id="1296540"/>
    <lineage>
        <taxon>Bacteria</taxon>
        <taxon>Bacillati</taxon>
        <taxon>Bacillota</taxon>
        <taxon>Bacilli</taxon>
        <taxon>Lactobacillales</taxon>
        <taxon>Lactobacillaceae</taxon>
        <taxon>Paucilactobacillus</taxon>
    </lineage>
</organism>
<feature type="binding site" evidence="3">
    <location>
        <begin position="9"/>
        <end position="16"/>
    </location>
    <ligand>
        <name>substrate</name>
    </ligand>
</feature>
<dbReference type="SMART" id="SM00855">
    <property type="entry name" value="PGAM"/>
    <property type="match status" value="1"/>
</dbReference>
<name>A0A5P1WZ50_9LACO</name>
<evidence type="ECO:0000313" key="5">
    <source>
        <dbReference type="Proteomes" id="UP000325295"/>
    </source>
</evidence>
<proteinExistence type="predicted"/>
<dbReference type="InterPro" id="IPR051695">
    <property type="entry name" value="Phosphoglycerate_Mutase"/>
</dbReference>
<protein>
    <submittedName>
        <fullName evidence="4">Histidine phosphatase family protein</fullName>
    </submittedName>
</protein>
<keyword evidence="1" id="KW-0378">Hydrolase</keyword>
<dbReference type="GO" id="GO:0045820">
    <property type="term" value="P:negative regulation of glycolytic process"/>
    <property type="evidence" value="ECO:0007669"/>
    <property type="project" value="TreeGrafter"/>
</dbReference>
<sequence>MAINVYFVRHGQTYLNKYNRLQGWSDAPLTEKGIADATRAGKALAPVQFDAAFSSDLARTIATAKSILVENHSALTQPIPSKFFREEFFGYFEGADGPSTWNYLGRPHGYSTFEEMIAGLTIEKTRDIIADADTFGDAEDDATFQARMDEGLALLRQQPDNTNVLVVSHGTTIRSLVSRFAPEYNPTSSPVNGSITKFLLTPSETKVEFFNQVSLPK</sequence>
<evidence type="ECO:0000256" key="3">
    <source>
        <dbReference type="PIRSR" id="PIRSR613078-2"/>
    </source>
</evidence>
<dbReference type="CDD" id="cd07067">
    <property type="entry name" value="HP_PGM_like"/>
    <property type="match status" value="1"/>
</dbReference>
<dbReference type="GO" id="GO:0043456">
    <property type="term" value="P:regulation of pentose-phosphate shunt"/>
    <property type="evidence" value="ECO:0007669"/>
    <property type="project" value="TreeGrafter"/>
</dbReference>
<dbReference type="InterPro" id="IPR013078">
    <property type="entry name" value="His_Pase_superF_clade-1"/>
</dbReference>
<dbReference type="AlphaFoldDB" id="A0A5P1WZ50"/>
<dbReference type="Gene3D" id="3.40.50.1240">
    <property type="entry name" value="Phosphoglycerate mutase-like"/>
    <property type="match status" value="1"/>
</dbReference>
<dbReference type="KEGG" id="lnn:F0161_02930"/>
<feature type="active site" description="Tele-phosphohistidine intermediate" evidence="2">
    <location>
        <position position="10"/>
    </location>
</feature>
<dbReference type="GO" id="GO:0004331">
    <property type="term" value="F:fructose-2,6-bisphosphate 2-phosphatase activity"/>
    <property type="evidence" value="ECO:0007669"/>
    <property type="project" value="TreeGrafter"/>
</dbReference>
<dbReference type="RefSeq" id="WP_150203675.1">
    <property type="nucleotide sequence ID" value="NZ_CAUQTN010000027.1"/>
</dbReference>
<feature type="active site" description="Proton donor/acceptor" evidence="2">
    <location>
        <position position="86"/>
    </location>
</feature>